<dbReference type="InterPro" id="IPR034804">
    <property type="entry name" value="SQR/QFR_C/D"/>
</dbReference>
<evidence type="ECO:0000256" key="1">
    <source>
        <dbReference type="SAM" id="MobiDB-lite"/>
    </source>
</evidence>
<proteinExistence type="predicted"/>
<dbReference type="GO" id="GO:0016020">
    <property type="term" value="C:membrane"/>
    <property type="evidence" value="ECO:0007669"/>
    <property type="project" value="InterPro"/>
</dbReference>
<dbReference type="OrthoDB" id="341967at2"/>
<feature type="region of interest" description="Disordered" evidence="1">
    <location>
        <begin position="1"/>
        <end position="25"/>
    </location>
</feature>
<dbReference type="Proteomes" id="UP000292939">
    <property type="component" value="Chromosome"/>
</dbReference>
<feature type="transmembrane region" description="Helical" evidence="2">
    <location>
        <begin position="109"/>
        <end position="129"/>
    </location>
</feature>
<feature type="transmembrane region" description="Helical" evidence="2">
    <location>
        <begin position="311"/>
        <end position="331"/>
    </location>
</feature>
<dbReference type="AlphaFoldDB" id="A0A4P6UPR2"/>
<dbReference type="SUPFAM" id="SSF81343">
    <property type="entry name" value="Fumarate reductase respiratory complex transmembrane subunits"/>
    <property type="match status" value="1"/>
</dbReference>
<feature type="transmembrane region" description="Helical" evidence="2">
    <location>
        <begin position="196"/>
        <end position="216"/>
    </location>
</feature>
<gene>
    <name evidence="3" type="ORF">DW355_13905</name>
</gene>
<dbReference type="EMBL" id="CP031395">
    <property type="protein sequence ID" value="QBK05671.1"/>
    <property type="molecule type" value="Genomic_DNA"/>
</dbReference>
<name>A0A4P6UPR2_9BURK</name>
<dbReference type="RefSeq" id="WP_131280919.1">
    <property type="nucleotide sequence ID" value="NZ_CP031395.1"/>
</dbReference>
<organism evidence="3 4">
    <name type="scientific">Hylemonella gracilis</name>
    <dbReference type="NCBI Taxonomy" id="80880"/>
    <lineage>
        <taxon>Bacteria</taxon>
        <taxon>Pseudomonadati</taxon>
        <taxon>Pseudomonadota</taxon>
        <taxon>Betaproteobacteria</taxon>
        <taxon>Burkholderiales</taxon>
        <taxon>Comamonadaceae</taxon>
        <taxon>Hylemonella</taxon>
    </lineage>
</organism>
<feature type="transmembrane region" description="Helical" evidence="2">
    <location>
        <begin position="162"/>
        <end position="184"/>
    </location>
</feature>
<reference evidence="3 4" key="1">
    <citation type="submission" date="2018-07" db="EMBL/GenBank/DDBJ databases">
        <title>Exploring interactions and the metabolic potential of the ultra-small soil bacteria Hylemonella gracilis.</title>
        <authorList>
            <person name="Tyc O."/>
            <person name="Kulkarni P."/>
            <person name="Gawehns F."/>
            <person name="Hundscheid M."/>
            <person name="Zweers H."/>
            <person name="Garbeva P."/>
        </authorList>
    </citation>
    <scope>NUCLEOTIDE SEQUENCE [LARGE SCALE GENOMIC DNA]</scope>
    <source>
        <strain evidence="3 4">NS1</strain>
    </source>
</reference>
<feature type="transmembrane region" description="Helical" evidence="2">
    <location>
        <begin position="35"/>
        <end position="52"/>
    </location>
</feature>
<keyword evidence="2" id="KW-1133">Transmembrane helix</keyword>
<evidence type="ECO:0008006" key="5">
    <source>
        <dbReference type="Google" id="ProtNLM"/>
    </source>
</evidence>
<protein>
    <recommendedName>
        <fullName evidence="5">Succinate dehydrogenase</fullName>
    </recommendedName>
</protein>
<evidence type="ECO:0000313" key="4">
    <source>
        <dbReference type="Proteomes" id="UP000292939"/>
    </source>
</evidence>
<dbReference type="KEGG" id="hgr:DW355_13905"/>
<accession>A0A4P6UPR2</accession>
<keyword evidence="2" id="KW-0812">Transmembrane</keyword>
<keyword evidence="2" id="KW-0472">Membrane</keyword>
<feature type="transmembrane region" description="Helical" evidence="2">
    <location>
        <begin position="72"/>
        <end position="97"/>
    </location>
</feature>
<evidence type="ECO:0000313" key="3">
    <source>
        <dbReference type="EMBL" id="QBK05671.1"/>
    </source>
</evidence>
<evidence type="ECO:0000256" key="2">
    <source>
        <dbReference type="SAM" id="Phobius"/>
    </source>
</evidence>
<sequence length="350" mass="37523">MDLPATTPTHPDTTSTSTSTSTRTPRNTGFVLTRLRLISGLTMFTFIVTHLINHALGLVSPEVMAAGQRLFFFVWHSLPGALLLTVAALTHLSLVLYKQIVRRTLRMPWIEGLRILLGILTLLGLSLHATPMVLERLQLTGSGQPVAYPDFIQLLISGSPMLWNQLALVIAAWTHGCIGVHLWLRLRGWYRQRLTLFAVTAVLVPLLALLGVLAAARAVQSAADSGQTSSYGEGYGANSAAPAYGEGTYGAYGAADAENSNSGVYGGYGGGSYGSGYGDNGSGPYGVARRDADQAWLAWLIPTDPHSAQSVYGALIVITLLILATVARGLVQTWERRHGLISVRYPRAGK</sequence>